<proteinExistence type="predicted"/>
<evidence type="ECO:0000313" key="2">
    <source>
        <dbReference type="Proteomes" id="UP001596353"/>
    </source>
</evidence>
<protein>
    <recommendedName>
        <fullName evidence="3">YdhG-like domain-containing protein</fullName>
    </recommendedName>
</protein>
<reference evidence="2" key="1">
    <citation type="journal article" date="2019" name="Int. J. Syst. Evol. Microbiol.">
        <title>The Global Catalogue of Microorganisms (GCM) 10K type strain sequencing project: providing services to taxonomists for standard genome sequencing and annotation.</title>
        <authorList>
            <consortium name="The Broad Institute Genomics Platform"/>
            <consortium name="The Broad Institute Genome Sequencing Center for Infectious Disease"/>
            <person name="Wu L."/>
            <person name="Ma J."/>
        </authorList>
    </citation>
    <scope>NUCLEOTIDE SEQUENCE [LARGE SCALE GENOMIC DNA]</scope>
    <source>
        <strain evidence="2">CCUG 66188</strain>
    </source>
</reference>
<accession>A0ABW2B3Q3</accession>
<evidence type="ECO:0000313" key="1">
    <source>
        <dbReference type="EMBL" id="MFC6760187.1"/>
    </source>
</evidence>
<name>A0ABW2B3Q3_9RHOB</name>
<dbReference type="Proteomes" id="UP001596353">
    <property type="component" value="Unassembled WGS sequence"/>
</dbReference>
<keyword evidence="2" id="KW-1185">Reference proteome</keyword>
<comment type="caution">
    <text evidence="1">The sequence shown here is derived from an EMBL/GenBank/DDBJ whole genome shotgun (WGS) entry which is preliminary data.</text>
</comment>
<evidence type="ECO:0008006" key="3">
    <source>
        <dbReference type="Google" id="ProtNLM"/>
    </source>
</evidence>
<gene>
    <name evidence="1" type="ORF">ACFQFQ_12920</name>
</gene>
<dbReference type="EMBL" id="JBHSWG010000001">
    <property type="protein sequence ID" value="MFC6760187.1"/>
    <property type="molecule type" value="Genomic_DNA"/>
</dbReference>
<sequence length="140" mass="15853">MDHAPAPLLHLMTSWSEPARDALWACRSLFHDTAEQAEIGPLDESLKWGQPAWRPRAPRTGSTLRMGWSAGQPQQLMLFVDCKTDLAARMRDIYPDVGENDGRRRIALDLEGPLPEQAIAHLAQMTFCYHLSRRFTRTVG</sequence>
<organism evidence="1 2">
    <name type="scientific">Sulfitobacter porphyrae</name>
    <dbReference type="NCBI Taxonomy" id="1246864"/>
    <lineage>
        <taxon>Bacteria</taxon>
        <taxon>Pseudomonadati</taxon>
        <taxon>Pseudomonadota</taxon>
        <taxon>Alphaproteobacteria</taxon>
        <taxon>Rhodobacterales</taxon>
        <taxon>Roseobacteraceae</taxon>
        <taxon>Sulfitobacter</taxon>
    </lineage>
</organism>